<reference evidence="3" key="1">
    <citation type="submission" date="2019-06" db="EMBL/GenBank/DDBJ databases">
        <title>Draft genome sequence of the griseofulvin-producing fungus Xylaria cubensis strain G536.</title>
        <authorList>
            <person name="Mead M.E."/>
            <person name="Raja H.A."/>
            <person name="Steenwyk J.L."/>
            <person name="Knowles S.L."/>
            <person name="Oberlies N.H."/>
            <person name="Rokas A."/>
        </authorList>
    </citation>
    <scope>NUCLEOTIDE SEQUENCE [LARGE SCALE GENOMIC DNA]</scope>
    <source>
        <strain evidence="3">G536</strain>
    </source>
</reference>
<protein>
    <submittedName>
        <fullName evidence="2">Uncharacterized protein</fullName>
    </submittedName>
</protein>
<dbReference type="Proteomes" id="UP000319160">
    <property type="component" value="Unassembled WGS sequence"/>
</dbReference>
<organism evidence="2 3">
    <name type="scientific">Xylaria flabelliformis</name>
    <dbReference type="NCBI Taxonomy" id="2512241"/>
    <lineage>
        <taxon>Eukaryota</taxon>
        <taxon>Fungi</taxon>
        <taxon>Dikarya</taxon>
        <taxon>Ascomycota</taxon>
        <taxon>Pezizomycotina</taxon>
        <taxon>Sordariomycetes</taxon>
        <taxon>Xylariomycetidae</taxon>
        <taxon>Xylariales</taxon>
        <taxon>Xylariaceae</taxon>
        <taxon>Xylaria</taxon>
    </lineage>
</organism>
<feature type="region of interest" description="Disordered" evidence="1">
    <location>
        <begin position="1"/>
        <end position="30"/>
    </location>
</feature>
<name>A0A553HMZ7_9PEZI</name>
<dbReference type="OrthoDB" id="4757314at2759"/>
<evidence type="ECO:0000313" key="2">
    <source>
        <dbReference type="EMBL" id="TRX89330.1"/>
    </source>
</evidence>
<feature type="compositionally biased region" description="Low complexity" evidence="1">
    <location>
        <begin position="12"/>
        <end position="24"/>
    </location>
</feature>
<keyword evidence="3" id="KW-1185">Reference proteome</keyword>
<comment type="caution">
    <text evidence="2">The sequence shown here is derived from an EMBL/GenBank/DDBJ whole genome shotgun (WGS) entry which is preliminary data.</text>
</comment>
<evidence type="ECO:0000256" key="1">
    <source>
        <dbReference type="SAM" id="MobiDB-lite"/>
    </source>
</evidence>
<accession>A0A553HMZ7</accession>
<sequence length="263" mass="30832">MSIPIAGPQEPPAYSSSVSPSNPSCNRNQHPPLAQWQRRWNVEWLNEAMIPDLKSKFLRVQWPRYRKRGCTREQVDAKENQIGGIIAEMIEAGLVNKENELKRTRFHCAIRRFTWPLQLMVHEVKAFRKCWYEFKNKDKLWRVTAVMEEQGESPRWQAEMTFSIRPTQYEQMKEAGQWFEFPSPEDIKWFYVTGPDGVKRLHATDQKHWGPNPYFLAASLPFGERNGCIVRHPISPTLPLTRDFHLFVEQTGARRCNQCGCLT</sequence>
<dbReference type="EMBL" id="VFLP01000069">
    <property type="protein sequence ID" value="TRX89330.1"/>
    <property type="molecule type" value="Genomic_DNA"/>
</dbReference>
<dbReference type="AlphaFoldDB" id="A0A553HMZ7"/>
<evidence type="ECO:0000313" key="3">
    <source>
        <dbReference type="Proteomes" id="UP000319160"/>
    </source>
</evidence>
<proteinExistence type="predicted"/>
<gene>
    <name evidence="2" type="ORF">FHL15_009767</name>
</gene>